<gene>
    <name evidence="2" type="ORF">FNW17_16050</name>
</gene>
<dbReference type="PANTHER" id="PTHR12526:SF630">
    <property type="entry name" value="GLYCOSYLTRANSFERASE"/>
    <property type="match status" value="1"/>
</dbReference>
<dbReference type="SUPFAM" id="SSF53756">
    <property type="entry name" value="UDP-Glycosyltransferase/glycogen phosphorylase"/>
    <property type="match status" value="1"/>
</dbReference>
<dbReference type="EMBL" id="VJZR01000032">
    <property type="protein sequence ID" value="TRX15849.1"/>
    <property type="molecule type" value="Genomic_DNA"/>
</dbReference>
<dbReference type="InterPro" id="IPR001296">
    <property type="entry name" value="Glyco_trans_1"/>
</dbReference>
<dbReference type="PANTHER" id="PTHR12526">
    <property type="entry name" value="GLYCOSYLTRANSFERASE"/>
    <property type="match status" value="1"/>
</dbReference>
<sequence length="347" mass="39816">MKILHIIFSFSTGGTETMLVDIMNEQSITNKVDLLIVNNVVNEALLRTINKEVNINFLNRKPENRNPIPIFQFNYKVFKINPTVIHFHNHNAINLLKYKTKAVTCLTIHDVNVSVINLFKYKKLFSISNAVLDDILRRSGISSILVYNGIRCEQIPTNSNLLDFDKFKIIQISRLDHEKKGQHVLMEAISILVNHKGLNNLQLDLIGEGSSLSYLENLAKELNIEKYVNFLGMKTRKFIYKNLKDYQLLVQPSFFEGFGLTVVEGMAAKIPVLVSDIDGPMEIIDNGRYGFYFKSGDVKECSEKIHDIIDGYNTKEIKRKISEAHGYVKENFNIKKTAQNYIDNYES</sequence>
<proteinExistence type="predicted"/>
<evidence type="ECO:0000313" key="2">
    <source>
        <dbReference type="EMBL" id="TRX15849.1"/>
    </source>
</evidence>
<accession>A0A553C5N9</accession>
<evidence type="ECO:0000259" key="1">
    <source>
        <dbReference type="Pfam" id="PF00534"/>
    </source>
</evidence>
<dbReference type="GO" id="GO:0016757">
    <property type="term" value="F:glycosyltransferase activity"/>
    <property type="evidence" value="ECO:0007669"/>
    <property type="project" value="InterPro"/>
</dbReference>
<dbReference type="RefSeq" id="WP_144072194.1">
    <property type="nucleotide sequence ID" value="NZ_VJZR01000032.1"/>
</dbReference>
<protein>
    <submittedName>
        <fullName evidence="2">Glycosyltransferase</fullName>
    </submittedName>
</protein>
<feature type="domain" description="Glycosyl transferase family 1" evidence="1">
    <location>
        <begin position="161"/>
        <end position="314"/>
    </location>
</feature>
<evidence type="ECO:0000313" key="3">
    <source>
        <dbReference type="Proteomes" id="UP000318585"/>
    </source>
</evidence>
<comment type="caution">
    <text evidence="2">The sequence shown here is derived from an EMBL/GenBank/DDBJ whole genome shotgun (WGS) entry which is preliminary data.</text>
</comment>
<organism evidence="2 3">
    <name type="scientific">Flavobacterium franklandianum</name>
    <dbReference type="NCBI Taxonomy" id="2594430"/>
    <lineage>
        <taxon>Bacteria</taxon>
        <taxon>Pseudomonadati</taxon>
        <taxon>Bacteroidota</taxon>
        <taxon>Flavobacteriia</taxon>
        <taxon>Flavobacteriales</taxon>
        <taxon>Flavobacteriaceae</taxon>
        <taxon>Flavobacterium</taxon>
    </lineage>
</organism>
<keyword evidence="3" id="KW-1185">Reference proteome</keyword>
<dbReference type="AlphaFoldDB" id="A0A553C5N9"/>
<dbReference type="CDD" id="cd03811">
    <property type="entry name" value="GT4_GT28_WabH-like"/>
    <property type="match status" value="1"/>
</dbReference>
<reference evidence="2 3" key="1">
    <citation type="submission" date="2019-07" db="EMBL/GenBank/DDBJ databases">
        <title>Novel species of Flavobacterium.</title>
        <authorList>
            <person name="Liu Q."/>
            <person name="Xin Y.-H."/>
        </authorList>
    </citation>
    <scope>NUCLEOTIDE SEQUENCE [LARGE SCALE GENOMIC DNA]</scope>
    <source>
        <strain evidence="2 3">LB3P56</strain>
    </source>
</reference>
<dbReference type="Pfam" id="PF00534">
    <property type="entry name" value="Glycos_transf_1"/>
    <property type="match status" value="1"/>
</dbReference>
<dbReference type="Proteomes" id="UP000318585">
    <property type="component" value="Unassembled WGS sequence"/>
</dbReference>
<dbReference type="OrthoDB" id="7560678at2"/>
<keyword evidence="2" id="KW-0808">Transferase</keyword>
<dbReference type="Gene3D" id="3.40.50.2000">
    <property type="entry name" value="Glycogen Phosphorylase B"/>
    <property type="match status" value="2"/>
</dbReference>
<name>A0A553C5N9_9FLAO</name>